<dbReference type="EMBL" id="JAIWYP010000012">
    <property type="protein sequence ID" value="KAH3725182.1"/>
    <property type="molecule type" value="Genomic_DNA"/>
</dbReference>
<proteinExistence type="predicted"/>
<organism evidence="1 2">
    <name type="scientific">Dreissena polymorpha</name>
    <name type="common">Zebra mussel</name>
    <name type="synonym">Mytilus polymorpha</name>
    <dbReference type="NCBI Taxonomy" id="45954"/>
    <lineage>
        <taxon>Eukaryota</taxon>
        <taxon>Metazoa</taxon>
        <taxon>Spiralia</taxon>
        <taxon>Lophotrochozoa</taxon>
        <taxon>Mollusca</taxon>
        <taxon>Bivalvia</taxon>
        <taxon>Autobranchia</taxon>
        <taxon>Heteroconchia</taxon>
        <taxon>Euheterodonta</taxon>
        <taxon>Imparidentia</taxon>
        <taxon>Neoheterodontei</taxon>
        <taxon>Myida</taxon>
        <taxon>Dreissenoidea</taxon>
        <taxon>Dreissenidae</taxon>
        <taxon>Dreissena</taxon>
    </lineage>
</organism>
<reference evidence="1" key="1">
    <citation type="journal article" date="2019" name="bioRxiv">
        <title>The Genome of the Zebra Mussel, Dreissena polymorpha: A Resource for Invasive Species Research.</title>
        <authorList>
            <person name="McCartney M.A."/>
            <person name="Auch B."/>
            <person name="Kono T."/>
            <person name="Mallez S."/>
            <person name="Zhang Y."/>
            <person name="Obille A."/>
            <person name="Becker A."/>
            <person name="Abrahante J.E."/>
            <person name="Garbe J."/>
            <person name="Badalamenti J.P."/>
            <person name="Herman A."/>
            <person name="Mangelson H."/>
            <person name="Liachko I."/>
            <person name="Sullivan S."/>
            <person name="Sone E.D."/>
            <person name="Koren S."/>
            <person name="Silverstein K.A.T."/>
            <person name="Beckman K.B."/>
            <person name="Gohl D.M."/>
        </authorList>
    </citation>
    <scope>NUCLEOTIDE SEQUENCE</scope>
    <source>
        <strain evidence="1">Duluth1</strain>
        <tissue evidence="1">Whole animal</tissue>
    </source>
</reference>
<comment type="caution">
    <text evidence="1">The sequence shown here is derived from an EMBL/GenBank/DDBJ whole genome shotgun (WGS) entry which is preliminary data.</text>
</comment>
<reference evidence="1" key="2">
    <citation type="submission" date="2020-11" db="EMBL/GenBank/DDBJ databases">
        <authorList>
            <person name="McCartney M.A."/>
            <person name="Auch B."/>
            <person name="Kono T."/>
            <person name="Mallez S."/>
            <person name="Becker A."/>
            <person name="Gohl D.M."/>
            <person name="Silverstein K.A.T."/>
            <person name="Koren S."/>
            <person name="Bechman K.B."/>
            <person name="Herman A."/>
            <person name="Abrahante J.E."/>
            <person name="Garbe J."/>
        </authorList>
    </citation>
    <scope>NUCLEOTIDE SEQUENCE</scope>
    <source>
        <strain evidence="1">Duluth1</strain>
        <tissue evidence="1">Whole animal</tissue>
    </source>
</reference>
<protein>
    <submittedName>
        <fullName evidence="1">Uncharacterized protein</fullName>
    </submittedName>
</protein>
<name>A0A9D4CIM0_DREPO</name>
<keyword evidence="2" id="KW-1185">Reference proteome</keyword>
<dbReference type="AlphaFoldDB" id="A0A9D4CIM0"/>
<evidence type="ECO:0000313" key="2">
    <source>
        <dbReference type="Proteomes" id="UP000828390"/>
    </source>
</evidence>
<sequence length="66" mass="7514">MNFGETDTLSEQDEALADKYLVRVWAGANRRQPAETFDHFRIENYNSASARLDCIPPTSSVMRAYS</sequence>
<dbReference type="Proteomes" id="UP000828390">
    <property type="component" value="Unassembled WGS sequence"/>
</dbReference>
<evidence type="ECO:0000313" key="1">
    <source>
        <dbReference type="EMBL" id="KAH3725182.1"/>
    </source>
</evidence>
<accession>A0A9D4CIM0</accession>
<gene>
    <name evidence="1" type="ORF">DPMN_051017</name>
</gene>